<sequence>MCGYSPLQIINLG</sequence>
<reference evidence="1" key="1">
    <citation type="submission" date="2018-02" db="EMBL/GenBank/DDBJ databases">
        <title>Rhizophora mucronata_Transcriptome.</title>
        <authorList>
            <person name="Meera S.P."/>
            <person name="Sreeshan A."/>
            <person name="Augustine A."/>
        </authorList>
    </citation>
    <scope>NUCLEOTIDE SEQUENCE</scope>
    <source>
        <tissue evidence="1">Leaf</tissue>
    </source>
</reference>
<accession>A0A2P2QVC9</accession>
<evidence type="ECO:0000313" key="1">
    <source>
        <dbReference type="EMBL" id="MBX70972.1"/>
    </source>
</evidence>
<organism evidence="1">
    <name type="scientific">Rhizophora mucronata</name>
    <name type="common">Asiatic mangrove</name>
    <dbReference type="NCBI Taxonomy" id="61149"/>
    <lineage>
        <taxon>Eukaryota</taxon>
        <taxon>Viridiplantae</taxon>
        <taxon>Streptophyta</taxon>
        <taxon>Embryophyta</taxon>
        <taxon>Tracheophyta</taxon>
        <taxon>Spermatophyta</taxon>
        <taxon>Magnoliopsida</taxon>
        <taxon>eudicotyledons</taxon>
        <taxon>Gunneridae</taxon>
        <taxon>Pentapetalae</taxon>
        <taxon>rosids</taxon>
        <taxon>fabids</taxon>
        <taxon>Malpighiales</taxon>
        <taxon>Rhizophoraceae</taxon>
        <taxon>Rhizophora</taxon>
    </lineage>
</organism>
<protein>
    <submittedName>
        <fullName evidence="1">Uncharacterized protein</fullName>
    </submittedName>
</protein>
<proteinExistence type="predicted"/>
<dbReference type="EMBL" id="GGEC01090488">
    <property type="protein sequence ID" value="MBX70972.1"/>
    <property type="molecule type" value="Transcribed_RNA"/>
</dbReference>
<name>A0A2P2QVC9_RHIMU</name>